<evidence type="ECO:0000313" key="7">
    <source>
        <dbReference type="EMBL" id="KZP32505.1"/>
    </source>
</evidence>
<organism evidence="7 8">
    <name type="scientific">Athelia psychrophila</name>
    <dbReference type="NCBI Taxonomy" id="1759441"/>
    <lineage>
        <taxon>Eukaryota</taxon>
        <taxon>Fungi</taxon>
        <taxon>Dikarya</taxon>
        <taxon>Basidiomycota</taxon>
        <taxon>Agaricomycotina</taxon>
        <taxon>Agaricomycetes</taxon>
        <taxon>Agaricomycetidae</taxon>
        <taxon>Atheliales</taxon>
        <taxon>Atheliaceae</taxon>
        <taxon>Athelia</taxon>
    </lineage>
</organism>
<dbReference type="SUPFAM" id="SSF55979">
    <property type="entry name" value="DNA clamp"/>
    <property type="match status" value="1"/>
</dbReference>
<dbReference type="OrthoDB" id="337581at2759"/>
<feature type="compositionally biased region" description="Polar residues" evidence="6">
    <location>
        <begin position="81"/>
        <end position="92"/>
    </location>
</feature>
<dbReference type="GO" id="GO:0006281">
    <property type="term" value="P:DNA repair"/>
    <property type="evidence" value="ECO:0007669"/>
    <property type="project" value="UniProtKB-KW"/>
</dbReference>
<evidence type="ECO:0000256" key="4">
    <source>
        <dbReference type="ARBA" id="ARBA00023204"/>
    </source>
</evidence>
<gene>
    <name evidence="7" type="ORF">FIBSPDRAFT_1036663</name>
</gene>
<keyword evidence="3" id="KW-0227">DNA damage</keyword>
<dbReference type="GO" id="GO:0000077">
    <property type="term" value="P:DNA damage checkpoint signaling"/>
    <property type="evidence" value="ECO:0007669"/>
    <property type="project" value="InterPro"/>
</dbReference>
<dbReference type="EMBL" id="KV417485">
    <property type="protein sequence ID" value="KZP32505.1"/>
    <property type="molecule type" value="Genomic_DNA"/>
</dbReference>
<evidence type="ECO:0000256" key="2">
    <source>
        <dbReference type="ARBA" id="ARBA00010991"/>
    </source>
</evidence>
<dbReference type="Gene3D" id="3.70.10.10">
    <property type="match status" value="2"/>
</dbReference>
<dbReference type="AlphaFoldDB" id="A0A166VA30"/>
<dbReference type="Proteomes" id="UP000076532">
    <property type="component" value="Unassembled WGS sequence"/>
</dbReference>
<dbReference type="PANTHER" id="PTHR10870">
    <property type="entry name" value="CELL CYCLE CHECKPOINT PROTEIN RAD1"/>
    <property type="match status" value="1"/>
</dbReference>
<feature type="region of interest" description="Disordered" evidence="6">
    <location>
        <begin position="70"/>
        <end position="106"/>
    </location>
</feature>
<evidence type="ECO:0000256" key="6">
    <source>
        <dbReference type="SAM" id="MobiDB-lite"/>
    </source>
</evidence>
<sequence>MSSQQPLKPVISAYVHDVRYFTALLRGLNFTNTQKARVTANKAGLVIVVEQARTLLATAYANAELFDEYTYTHPPDEPGSTPHQRTNPSQSSLEDEELAGGEDSVDEEQRVAFEIPLNTLIECLNIFGTAGPLPAANTAGTGKVARKWRRAGDRDEDGERDDNERATRGPMDTFFGAGKDDKRTGMRMSFQGPGYPLTLLIAEDATGPTTTCDITTFDPEPSLELEFDSDAAVLNIILKSSWLRDALSEIDPSCDKLTFIANPPGASATGSGGHTGSKPILRIRAAGTFGSTEMDYPNDKEVLESFSCKHALSVSYHTAYIARAARALSSSSKTSLRIEEGGLLSLQFLLPGAAPGGPGSKRQKDAFIEFRCLALDADI</sequence>
<protein>
    <submittedName>
        <fullName evidence="7">Rad1-domain-containing protein</fullName>
    </submittedName>
</protein>
<reference evidence="7 8" key="1">
    <citation type="journal article" date="2016" name="Mol. Biol. Evol.">
        <title>Comparative Genomics of Early-Diverging Mushroom-Forming Fungi Provides Insights into the Origins of Lignocellulose Decay Capabilities.</title>
        <authorList>
            <person name="Nagy L.G."/>
            <person name="Riley R."/>
            <person name="Tritt A."/>
            <person name="Adam C."/>
            <person name="Daum C."/>
            <person name="Floudas D."/>
            <person name="Sun H."/>
            <person name="Yadav J.S."/>
            <person name="Pangilinan J."/>
            <person name="Larsson K.H."/>
            <person name="Matsuura K."/>
            <person name="Barry K."/>
            <person name="Labutti K."/>
            <person name="Kuo R."/>
            <person name="Ohm R.A."/>
            <person name="Bhattacharya S.S."/>
            <person name="Shirouzu T."/>
            <person name="Yoshinaga Y."/>
            <person name="Martin F.M."/>
            <person name="Grigoriev I.V."/>
            <person name="Hibbett D.S."/>
        </authorList>
    </citation>
    <scope>NUCLEOTIDE SEQUENCE [LARGE SCALE GENOMIC DNA]</scope>
    <source>
        <strain evidence="7 8">CBS 109695</strain>
    </source>
</reference>
<feature type="compositionally biased region" description="Acidic residues" evidence="6">
    <location>
        <begin position="93"/>
        <end position="106"/>
    </location>
</feature>
<dbReference type="PRINTS" id="PR01245">
    <property type="entry name" value="RAD1REC1"/>
</dbReference>
<dbReference type="PANTHER" id="PTHR10870:SF0">
    <property type="entry name" value="CELL CYCLE CHECKPOINT PROTEIN RAD1"/>
    <property type="match status" value="1"/>
</dbReference>
<dbReference type="STRING" id="436010.A0A166VA30"/>
<dbReference type="Pfam" id="PF02144">
    <property type="entry name" value="Rad1"/>
    <property type="match status" value="1"/>
</dbReference>
<dbReference type="InterPro" id="IPR046938">
    <property type="entry name" value="DNA_clamp_sf"/>
</dbReference>
<evidence type="ECO:0000256" key="5">
    <source>
        <dbReference type="ARBA" id="ARBA00023242"/>
    </source>
</evidence>
<accession>A0A166VA30</accession>
<dbReference type="InterPro" id="IPR003021">
    <property type="entry name" value="Rad1_Rec1_Rad17"/>
</dbReference>
<keyword evidence="4" id="KW-0234">DNA repair</keyword>
<evidence type="ECO:0000313" key="8">
    <source>
        <dbReference type="Proteomes" id="UP000076532"/>
    </source>
</evidence>
<comment type="similarity">
    <text evidence="2">Belongs to the rad1 family.</text>
</comment>
<feature type="region of interest" description="Disordered" evidence="6">
    <location>
        <begin position="134"/>
        <end position="183"/>
    </location>
</feature>
<evidence type="ECO:0000256" key="1">
    <source>
        <dbReference type="ARBA" id="ARBA00004123"/>
    </source>
</evidence>
<keyword evidence="5" id="KW-0539">Nucleus</keyword>
<dbReference type="GO" id="GO:0030896">
    <property type="term" value="C:checkpoint clamp complex"/>
    <property type="evidence" value="ECO:0007669"/>
    <property type="project" value="TreeGrafter"/>
</dbReference>
<comment type="subcellular location">
    <subcellularLocation>
        <location evidence="1">Nucleus</location>
    </subcellularLocation>
</comment>
<proteinExistence type="inferred from homology"/>
<evidence type="ECO:0000256" key="3">
    <source>
        <dbReference type="ARBA" id="ARBA00022763"/>
    </source>
</evidence>
<keyword evidence="8" id="KW-1185">Reference proteome</keyword>
<name>A0A166VA30_9AGAM</name>